<dbReference type="Pfam" id="PF03780">
    <property type="entry name" value="Asp23"/>
    <property type="match status" value="1"/>
</dbReference>
<sequence>MMETSLSHLEQSYDMGRVEIAPEVIQVIAGIAASEVDGVAYMNGGFVGELVEKLGRKNLSKGVKVHLGEHHTVVDVSIVVQYGEHIPDVARQVQHRVKNGIEDMTGLEVVEVNVHVVGVQVSQPVKLNREEK</sequence>
<dbReference type="PANTHER" id="PTHR34297">
    <property type="entry name" value="HYPOTHETICAL CYTOSOLIC PROTEIN-RELATED"/>
    <property type="match status" value="1"/>
</dbReference>
<dbReference type="EMBL" id="JAUSUQ010000001">
    <property type="protein sequence ID" value="MDQ0337729.1"/>
    <property type="molecule type" value="Genomic_DNA"/>
</dbReference>
<comment type="similarity">
    <text evidence="1">Belongs to the asp23 family.</text>
</comment>
<dbReference type="PANTHER" id="PTHR34297:SF1">
    <property type="entry name" value="ASP23_GLS24 FAMILY ENVELOPE STRESS RESPONSE PROTEIN"/>
    <property type="match status" value="1"/>
</dbReference>
<comment type="caution">
    <text evidence="2">The sequence shown here is derived from an EMBL/GenBank/DDBJ whole genome shotgun (WGS) entry which is preliminary data.</text>
</comment>
<evidence type="ECO:0000256" key="1">
    <source>
        <dbReference type="ARBA" id="ARBA00005721"/>
    </source>
</evidence>
<dbReference type="InterPro" id="IPR005531">
    <property type="entry name" value="Asp23"/>
</dbReference>
<gene>
    <name evidence="2" type="ORF">J2S00_000499</name>
</gene>
<evidence type="ECO:0000313" key="3">
    <source>
        <dbReference type="Proteomes" id="UP001232445"/>
    </source>
</evidence>
<accession>A0ABU0CPC0</accession>
<dbReference type="Proteomes" id="UP001232445">
    <property type="component" value="Unassembled WGS sequence"/>
</dbReference>
<name>A0ABU0CPC0_9BACI</name>
<protein>
    <submittedName>
        <fullName evidence="2">Alkaline shock family protein YloU</fullName>
    </submittedName>
</protein>
<keyword evidence="3" id="KW-1185">Reference proteome</keyword>
<organism evidence="2 3">
    <name type="scientific">Caldalkalibacillus uzonensis</name>
    <dbReference type="NCBI Taxonomy" id="353224"/>
    <lineage>
        <taxon>Bacteria</taxon>
        <taxon>Bacillati</taxon>
        <taxon>Bacillota</taxon>
        <taxon>Bacilli</taxon>
        <taxon>Bacillales</taxon>
        <taxon>Bacillaceae</taxon>
        <taxon>Caldalkalibacillus</taxon>
    </lineage>
</organism>
<reference evidence="2 3" key="1">
    <citation type="submission" date="2023-07" db="EMBL/GenBank/DDBJ databases">
        <title>Genomic Encyclopedia of Type Strains, Phase IV (KMG-IV): sequencing the most valuable type-strain genomes for metagenomic binning, comparative biology and taxonomic classification.</title>
        <authorList>
            <person name="Goeker M."/>
        </authorList>
    </citation>
    <scope>NUCLEOTIDE SEQUENCE [LARGE SCALE GENOMIC DNA]</scope>
    <source>
        <strain evidence="2 3">DSM 17740</strain>
    </source>
</reference>
<evidence type="ECO:0000313" key="2">
    <source>
        <dbReference type="EMBL" id="MDQ0337729.1"/>
    </source>
</evidence>
<proteinExistence type="inferred from homology"/>